<name>A0A7J6PGZ1_PEROL</name>
<evidence type="ECO:0000256" key="2">
    <source>
        <dbReference type="SAM" id="MobiDB-lite"/>
    </source>
</evidence>
<feature type="region of interest" description="Disordered" evidence="2">
    <location>
        <begin position="354"/>
        <end position="397"/>
    </location>
</feature>
<dbReference type="GO" id="GO:0008270">
    <property type="term" value="F:zinc ion binding"/>
    <property type="evidence" value="ECO:0007669"/>
    <property type="project" value="UniProtKB-KW"/>
</dbReference>
<dbReference type="InterPro" id="IPR000571">
    <property type="entry name" value="Znf_CCCH"/>
</dbReference>
<evidence type="ECO:0000256" key="1">
    <source>
        <dbReference type="PROSITE-ProRule" id="PRU00723"/>
    </source>
</evidence>
<feature type="compositionally biased region" description="Gly residues" evidence="2">
    <location>
        <begin position="355"/>
        <end position="365"/>
    </location>
</feature>
<gene>
    <name evidence="4" type="ORF">FOZ60_004876</name>
</gene>
<feature type="compositionally biased region" description="Low complexity" evidence="2">
    <location>
        <begin position="314"/>
        <end position="324"/>
    </location>
</feature>
<keyword evidence="1" id="KW-0479">Metal-binding</keyword>
<dbReference type="PROSITE" id="PS50103">
    <property type="entry name" value="ZF_C3H1"/>
    <property type="match status" value="1"/>
</dbReference>
<feature type="zinc finger region" description="C3H1-type" evidence="1">
    <location>
        <begin position="324"/>
        <end position="351"/>
    </location>
</feature>
<dbReference type="OrthoDB" id="10563348at2759"/>
<keyword evidence="1" id="KW-0863">Zinc-finger</keyword>
<evidence type="ECO:0000259" key="3">
    <source>
        <dbReference type="PROSITE" id="PS50103"/>
    </source>
</evidence>
<dbReference type="AlphaFoldDB" id="A0A7J6PGZ1"/>
<evidence type="ECO:0000313" key="4">
    <source>
        <dbReference type="EMBL" id="KAF4695385.1"/>
    </source>
</evidence>
<feature type="region of interest" description="Disordered" evidence="2">
    <location>
        <begin position="299"/>
        <end position="325"/>
    </location>
</feature>
<dbReference type="EMBL" id="JABANP010000021">
    <property type="protein sequence ID" value="KAF4695385.1"/>
    <property type="molecule type" value="Genomic_DNA"/>
</dbReference>
<sequence length="397" mass="42912">MTALSLASFAPDEEGLGPVALSVLTTVRVLTREDLADVMEDPEVWKPIVARCAKKVIDEEERLIVHVAPASAGSDEREAGPNEEEDFVKSMTAPLLEVKFKRLLSKVAQIDVKTDKDDSRKGRDTYVSRALKQLDCVPIDLVIPANHVLDALARDAFAFIDFKVLKEDAGSRAGEQHLATGEGGAAVFVKAAPKGKEVVSFEEWVGECLAWGAAVAVTLRANTFVVVEYVGRVADIAKKVGVPQALAYDRRYRSNMGVKVRRLMETQKMTADKAFECYMRENWDTELLAQTYARLHPVKLADGAPQRQKGGGSRSSTRPTGGSPFTPGVCRFTAAECPFKPRCKYRVHADDTAAGLGGKGKGVGKGFWSSTHEAAGGKFGKGQASAGAESAKRPRSE</sequence>
<accession>A0A7J6PGZ1</accession>
<reference evidence="4 5" key="1">
    <citation type="submission" date="2020-04" db="EMBL/GenBank/DDBJ databases">
        <title>Perkinsus olseni comparative genomics.</title>
        <authorList>
            <person name="Bogema D.R."/>
        </authorList>
    </citation>
    <scope>NUCLEOTIDE SEQUENCE [LARGE SCALE GENOMIC DNA]</scope>
    <source>
        <strain evidence="4">00978-12</strain>
    </source>
</reference>
<proteinExistence type="predicted"/>
<evidence type="ECO:0000313" key="5">
    <source>
        <dbReference type="Proteomes" id="UP000541610"/>
    </source>
</evidence>
<keyword evidence="1" id="KW-0862">Zinc</keyword>
<comment type="caution">
    <text evidence="4">The sequence shown here is derived from an EMBL/GenBank/DDBJ whole genome shotgun (WGS) entry which is preliminary data.</text>
</comment>
<dbReference type="Proteomes" id="UP000541610">
    <property type="component" value="Unassembled WGS sequence"/>
</dbReference>
<protein>
    <recommendedName>
        <fullName evidence="3">C3H1-type domain-containing protein</fullName>
    </recommendedName>
</protein>
<feature type="domain" description="C3H1-type" evidence="3">
    <location>
        <begin position="324"/>
        <end position="351"/>
    </location>
</feature>
<organism evidence="4 5">
    <name type="scientific">Perkinsus olseni</name>
    <name type="common">Perkinsus atlanticus</name>
    <dbReference type="NCBI Taxonomy" id="32597"/>
    <lineage>
        <taxon>Eukaryota</taxon>
        <taxon>Sar</taxon>
        <taxon>Alveolata</taxon>
        <taxon>Perkinsozoa</taxon>
        <taxon>Perkinsea</taxon>
        <taxon>Perkinsida</taxon>
        <taxon>Perkinsidae</taxon>
        <taxon>Perkinsus</taxon>
    </lineage>
</organism>